<dbReference type="InterPro" id="IPR050263">
    <property type="entry name" value="Bact_Fimbrial_Adh_Pro"/>
</dbReference>
<dbReference type="InterPro" id="IPR008966">
    <property type="entry name" value="Adhesion_dom_sf"/>
</dbReference>
<proteinExistence type="inferred from homology"/>
<comment type="caution">
    <text evidence="6">The sequence shown here is derived from an EMBL/GenBank/DDBJ whole genome shotgun (WGS) entry which is preliminary data.</text>
</comment>
<evidence type="ECO:0000259" key="5">
    <source>
        <dbReference type="Pfam" id="PF00419"/>
    </source>
</evidence>
<evidence type="ECO:0000256" key="4">
    <source>
        <dbReference type="ARBA" id="ARBA00023263"/>
    </source>
</evidence>
<dbReference type="EMBL" id="JADIKD010000006">
    <property type="protein sequence ID" value="MFK2916065.1"/>
    <property type="molecule type" value="Genomic_DNA"/>
</dbReference>
<evidence type="ECO:0000256" key="3">
    <source>
        <dbReference type="ARBA" id="ARBA00022729"/>
    </source>
</evidence>
<comment type="subcellular location">
    <subcellularLocation>
        <location evidence="1">Fimbrium</location>
    </subcellularLocation>
</comment>
<keyword evidence="7" id="KW-1185">Reference proteome</keyword>
<evidence type="ECO:0000256" key="1">
    <source>
        <dbReference type="ARBA" id="ARBA00004561"/>
    </source>
</evidence>
<comment type="similarity">
    <text evidence="2">Belongs to the fimbrial protein family.</text>
</comment>
<keyword evidence="3" id="KW-0732">Signal</keyword>
<protein>
    <submittedName>
        <fullName evidence="6">Type 1 fimbrial protein</fullName>
    </submittedName>
</protein>
<evidence type="ECO:0000256" key="2">
    <source>
        <dbReference type="ARBA" id="ARBA00006671"/>
    </source>
</evidence>
<dbReference type="InterPro" id="IPR036937">
    <property type="entry name" value="Adhesion_dom_fimbrial_sf"/>
</dbReference>
<keyword evidence="4" id="KW-0281">Fimbrium</keyword>
<dbReference type="PANTHER" id="PTHR33420">
    <property type="entry name" value="FIMBRIAL SUBUNIT ELFA-RELATED"/>
    <property type="match status" value="1"/>
</dbReference>
<dbReference type="InterPro" id="IPR000259">
    <property type="entry name" value="Adhesion_dom_fimbrial"/>
</dbReference>
<sequence length="219" mass="22550">MKFVLSCSACGGVFPFKYDNNSWINQNLAFGAGSRALYIKVIKIGPVVEGGNISGTIAKVAQADFGDLILWNANSPIIIQPDIPTCTIIAGDVNKSVTLQRVKSSDFNNSPGTGDVPFTLTAANCQNATSATFTFSGTPDSTNPVLFKSTGDAAGVGVRIYPASDSSQTIGANGTNNAQTVTVSGGQAVLSLGAQYYKTGATVGAGQVTTRATVTMSYN</sequence>
<dbReference type="Gene3D" id="2.60.40.1090">
    <property type="entry name" value="Fimbrial-type adhesion domain"/>
    <property type="match status" value="1"/>
</dbReference>
<organism evidence="6 7">
    <name type="scientific">Dyella koreensis</name>
    <dbReference type="NCBI Taxonomy" id="311235"/>
    <lineage>
        <taxon>Bacteria</taxon>
        <taxon>Pseudomonadati</taxon>
        <taxon>Pseudomonadota</taxon>
        <taxon>Gammaproteobacteria</taxon>
        <taxon>Lysobacterales</taxon>
        <taxon>Rhodanobacteraceae</taxon>
        <taxon>Dyella</taxon>
    </lineage>
</organism>
<evidence type="ECO:0000313" key="6">
    <source>
        <dbReference type="EMBL" id="MFK2916065.1"/>
    </source>
</evidence>
<accession>A0ABW8JZI5</accession>
<reference evidence="6 7" key="1">
    <citation type="submission" date="2020-10" db="EMBL/GenBank/DDBJ databases">
        <title>Phylogeny of dyella-like bacteria.</title>
        <authorList>
            <person name="Fu J."/>
        </authorList>
    </citation>
    <scope>NUCLEOTIDE SEQUENCE [LARGE SCALE GENOMIC DNA]</scope>
    <source>
        <strain evidence="6 7">BB4</strain>
    </source>
</reference>
<name>A0ABW8JZI5_9GAMM</name>
<gene>
    <name evidence="6" type="ORF">ISS97_02215</name>
</gene>
<feature type="domain" description="Fimbrial-type adhesion" evidence="5">
    <location>
        <begin position="84"/>
        <end position="218"/>
    </location>
</feature>
<dbReference type="PANTHER" id="PTHR33420:SF3">
    <property type="entry name" value="FIMBRIAL SUBUNIT ELFA"/>
    <property type="match status" value="1"/>
</dbReference>
<dbReference type="SUPFAM" id="SSF49401">
    <property type="entry name" value="Bacterial adhesins"/>
    <property type="match status" value="1"/>
</dbReference>
<dbReference type="Proteomes" id="UP001620408">
    <property type="component" value="Unassembled WGS sequence"/>
</dbReference>
<evidence type="ECO:0000313" key="7">
    <source>
        <dbReference type="Proteomes" id="UP001620408"/>
    </source>
</evidence>
<dbReference type="Pfam" id="PF00419">
    <property type="entry name" value="Fimbrial"/>
    <property type="match status" value="1"/>
</dbReference>